<organism evidence="2 3">
    <name type="scientific">Trichinella pseudospiralis</name>
    <name type="common">Parasitic roundworm</name>
    <dbReference type="NCBI Taxonomy" id="6337"/>
    <lineage>
        <taxon>Eukaryota</taxon>
        <taxon>Metazoa</taxon>
        <taxon>Ecdysozoa</taxon>
        <taxon>Nematoda</taxon>
        <taxon>Enoplea</taxon>
        <taxon>Dorylaimia</taxon>
        <taxon>Trichinellida</taxon>
        <taxon>Trichinellidae</taxon>
        <taxon>Trichinella</taxon>
    </lineage>
</organism>
<keyword evidence="1" id="KW-0472">Membrane</keyword>
<comment type="caution">
    <text evidence="2">The sequence shown here is derived from an EMBL/GenBank/DDBJ whole genome shotgun (WGS) entry which is preliminary data.</text>
</comment>
<name>A0A0V1JV35_TRIPS</name>
<evidence type="ECO:0000313" key="2">
    <source>
        <dbReference type="EMBL" id="KRZ38867.1"/>
    </source>
</evidence>
<sequence>MLNNKQITSKPIVAFTNSAIVELFRFSVNEQANIFYFPLEQLATPTHHTHYKTSSNTACKIVLKLIICSSMLNSVLLMFYRKRQIIKMTVYCTVVALVEIPFALLLKIVYYFRPCNFVRQQVMLESFCTLLFSPKVNQFHSQSLCKKLFSNCHSDGRMQIEGSHTLFENRLEIFQYNNVY</sequence>
<feature type="transmembrane region" description="Helical" evidence="1">
    <location>
        <begin position="61"/>
        <end position="79"/>
    </location>
</feature>
<accession>A0A0V1JV35</accession>
<evidence type="ECO:0000256" key="1">
    <source>
        <dbReference type="SAM" id="Phobius"/>
    </source>
</evidence>
<reference evidence="2 3" key="1">
    <citation type="submission" date="2015-01" db="EMBL/GenBank/DDBJ databases">
        <title>Evolution of Trichinella species and genotypes.</title>
        <authorList>
            <person name="Korhonen P.K."/>
            <person name="Edoardo P."/>
            <person name="Giuseppe L.R."/>
            <person name="Gasser R.B."/>
        </authorList>
    </citation>
    <scope>NUCLEOTIDE SEQUENCE [LARGE SCALE GENOMIC DNA]</scope>
    <source>
        <strain evidence="2">ISS176</strain>
    </source>
</reference>
<evidence type="ECO:0000313" key="3">
    <source>
        <dbReference type="Proteomes" id="UP000054826"/>
    </source>
</evidence>
<proteinExistence type="predicted"/>
<dbReference type="EMBL" id="JYDV01000041">
    <property type="protein sequence ID" value="KRZ38867.1"/>
    <property type="molecule type" value="Genomic_DNA"/>
</dbReference>
<gene>
    <name evidence="2" type="ORF">T4C_12996</name>
</gene>
<keyword evidence="1" id="KW-0812">Transmembrane</keyword>
<keyword evidence="1" id="KW-1133">Transmembrane helix</keyword>
<protein>
    <submittedName>
        <fullName evidence="2">Uncharacterized protein</fullName>
    </submittedName>
</protein>
<feature type="transmembrane region" description="Helical" evidence="1">
    <location>
        <begin position="91"/>
        <end position="112"/>
    </location>
</feature>
<dbReference type="Proteomes" id="UP000054826">
    <property type="component" value="Unassembled WGS sequence"/>
</dbReference>
<dbReference type="AlphaFoldDB" id="A0A0V1JV35"/>